<dbReference type="RefSeq" id="WP_017432684.1">
    <property type="nucleotide sequence ID" value="NZ_CP021160.1"/>
</dbReference>
<dbReference type="EMBL" id="CP065603">
    <property type="protein sequence ID" value="QPQ94898.1"/>
    <property type="molecule type" value="Genomic_DNA"/>
</dbReference>
<evidence type="ECO:0000313" key="2">
    <source>
        <dbReference type="Proteomes" id="UP000594892"/>
    </source>
</evidence>
<reference evidence="1 2" key="1">
    <citation type="submission" date="2020-12" db="EMBL/GenBank/DDBJ databases">
        <title>FDA dAtabase for Regulatory Grade micrObial Sequences (FDA-ARGOS): Supporting development and validation of Infectious Disease Dx tests.</title>
        <authorList>
            <person name="Minogue T."/>
            <person name="Wolcott M."/>
            <person name="Wasieloski L."/>
            <person name="Aguilar W."/>
            <person name="Moore D."/>
            <person name="Jaissle J."/>
            <person name="Tallon L."/>
            <person name="Sadzewicz L."/>
            <person name="Zhao X."/>
            <person name="Boylan J."/>
            <person name="Ott S."/>
            <person name="Bowen H."/>
            <person name="Vavikolanu K."/>
            <person name="Mehta A."/>
            <person name="Aluvathingal J."/>
            <person name="Nadendla S."/>
            <person name="Yan Y."/>
            <person name="Sichtig H."/>
        </authorList>
    </citation>
    <scope>NUCLEOTIDE SEQUENCE [LARGE SCALE GENOMIC DNA]</scope>
    <source>
        <strain evidence="1 2">FDAARGOS_949</strain>
        <plasmid evidence="1 2">unnamed2</plasmid>
    </source>
</reference>
<proteinExistence type="predicted"/>
<organism evidence="1 2">
    <name type="scientific">Burkholderia glumae</name>
    <name type="common">Pseudomonas glumae</name>
    <dbReference type="NCBI Taxonomy" id="337"/>
    <lineage>
        <taxon>Bacteria</taxon>
        <taxon>Pseudomonadati</taxon>
        <taxon>Pseudomonadota</taxon>
        <taxon>Betaproteobacteria</taxon>
        <taxon>Burkholderiales</taxon>
        <taxon>Burkholderiaceae</taxon>
        <taxon>Burkholderia</taxon>
    </lineage>
</organism>
<geneLocation type="plasmid" evidence="1 2">
    <name>unnamed2</name>
</geneLocation>
<keyword evidence="1" id="KW-0614">Plasmid</keyword>
<gene>
    <name evidence="1" type="ORF">I6H06_29600</name>
</gene>
<accession>A0AAQ0BV61</accession>
<name>A0AAQ0BV61_BURGL</name>
<protein>
    <submittedName>
        <fullName evidence="1">Fis family transcriptional regulator</fullName>
    </submittedName>
</protein>
<dbReference type="GeneID" id="45693409"/>
<evidence type="ECO:0000313" key="1">
    <source>
        <dbReference type="EMBL" id="QPQ94898.1"/>
    </source>
</evidence>
<dbReference type="Proteomes" id="UP000594892">
    <property type="component" value="Plasmid unnamed2"/>
</dbReference>
<sequence length="148" mass="16537">MPRSLPKHARHVAQSRLHRRTLLPLSTKAVDAMALKYHTALAALKVGRGTERCVELLLQLTTIARFIGEESTVRLDPVLLEELANVLRAAIERGHATGQWFVDAVHQDLCAALVIEHERQLRVTPIGTLERALDRVRHFVSAHRPAGL</sequence>
<dbReference type="AlphaFoldDB" id="A0AAQ0BV61"/>